<accession>A0ABW5B658</accession>
<gene>
    <name evidence="2" type="ORF">ACFSKV_00985</name>
</gene>
<evidence type="ECO:0000313" key="3">
    <source>
        <dbReference type="Proteomes" id="UP001597414"/>
    </source>
</evidence>
<evidence type="ECO:0000256" key="1">
    <source>
        <dbReference type="SAM" id="SignalP"/>
    </source>
</evidence>
<evidence type="ECO:0000313" key="2">
    <source>
        <dbReference type="EMBL" id="MFD2200120.1"/>
    </source>
</evidence>
<organism evidence="2 3">
    <name type="scientific">Shivajiella indica</name>
    <dbReference type="NCBI Taxonomy" id="872115"/>
    <lineage>
        <taxon>Bacteria</taxon>
        <taxon>Pseudomonadati</taxon>
        <taxon>Bacteroidota</taxon>
        <taxon>Cytophagia</taxon>
        <taxon>Cytophagales</taxon>
        <taxon>Cyclobacteriaceae</taxon>
        <taxon>Shivajiella</taxon>
    </lineage>
</organism>
<keyword evidence="3" id="KW-1185">Reference proteome</keyword>
<comment type="caution">
    <text evidence="2">The sequence shown here is derived from an EMBL/GenBank/DDBJ whole genome shotgun (WGS) entry which is preliminary data.</text>
</comment>
<sequence length="158" mass="17372">MKRIGFLLIFFVGLAISNQSQAQYTTGIGIRAGVSSGLTVRHFVGQESAIEGILATRWGGLITTGLFEIHKDIRDVKGLLWFFGGGAHFGTWNAKNSNRSWGDNRVSTIAYGLTGIVGLDYAFPNAPVNLSLDWKPSINIEEGGFWWDDVAISVRYIF</sequence>
<protein>
    <recommendedName>
        <fullName evidence="4">Outer membrane protein beta-barrel domain-containing protein</fullName>
    </recommendedName>
</protein>
<dbReference type="RefSeq" id="WP_380799681.1">
    <property type="nucleotide sequence ID" value="NZ_JBHUIV010000002.1"/>
</dbReference>
<proteinExistence type="predicted"/>
<evidence type="ECO:0008006" key="4">
    <source>
        <dbReference type="Google" id="ProtNLM"/>
    </source>
</evidence>
<keyword evidence="1" id="KW-0732">Signal</keyword>
<feature type="chain" id="PRO_5046676284" description="Outer membrane protein beta-barrel domain-containing protein" evidence="1">
    <location>
        <begin position="23"/>
        <end position="158"/>
    </location>
</feature>
<feature type="signal peptide" evidence="1">
    <location>
        <begin position="1"/>
        <end position="22"/>
    </location>
</feature>
<name>A0ABW5B658_9BACT</name>
<reference evidence="3" key="1">
    <citation type="journal article" date="2019" name="Int. J. Syst. Evol. Microbiol.">
        <title>The Global Catalogue of Microorganisms (GCM) 10K type strain sequencing project: providing services to taxonomists for standard genome sequencing and annotation.</title>
        <authorList>
            <consortium name="The Broad Institute Genomics Platform"/>
            <consortium name="The Broad Institute Genome Sequencing Center for Infectious Disease"/>
            <person name="Wu L."/>
            <person name="Ma J."/>
        </authorList>
    </citation>
    <scope>NUCLEOTIDE SEQUENCE [LARGE SCALE GENOMIC DNA]</scope>
    <source>
        <strain evidence="3">KCTC 19812</strain>
    </source>
</reference>
<dbReference type="Proteomes" id="UP001597414">
    <property type="component" value="Unassembled WGS sequence"/>
</dbReference>
<dbReference type="EMBL" id="JBHUIV010000002">
    <property type="protein sequence ID" value="MFD2200120.1"/>
    <property type="molecule type" value="Genomic_DNA"/>
</dbReference>